<keyword evidence="5" id="KW-1185">Reference proteome</keyword>
<dbReference type="Proteomes" id="UP000677244">
    <property type="component" value="Unassembled WGS sequence"/>
</dbReference>
<reference evidence="4 5" key="1">
    <citation type="submission" date="2021-03" db="EMBL/GenBank/DDBJ databases">
        <title>Assistant Professor.</title>
        <authorList>
            <person name="Huq M.A."/>
        </authorList>
    </citation>
    <scope>NUCLEOTIDE SEQUENCE [LARGE SCALE GENOMIC DNA]</scope>
    <source>
        <strain evidence="4 5">MAH-29</strain>
    </source>
</reference>
<evidence type="ECO:0000313" key="4">
    <source>
        <dbReference type="EMBL" id="MBO9200440.1"/>
    </source>
</evidence>
<sequence length="209" mass="24447">MKRVFIGMALAALVATTACAQDQSLSNDRPKMHHHRDDAMAQLNLTESQKNELKAINDDFKQQMGELKKSEDKITVTEWKNKMATIRKDHHEKMEKVLTDEQKASLKTMHKEHGKRFRQDNHNRLERMKKELNLTDEQSAAVEKNLIESLKKTKAVNEDKSLTDDQKKAQFKTLHEQEQEGLKSILTPDQWKKYQEQKKNHRYGKPVQS</sequence>
<dbReference type="EMBL" id="JAGHKO010000001">
    <property type="protein sequence ID" value="MBO9200440.1"/>
    <property type="molecule type" value="Genomic_DNA"/>
</dbReference>
<keyword evidence="1" id="KW-0175">Coiled coil</keyword>
<comment type="caution">
    <text evidence="4">The sequence shown here is derived from an EMBL/GenBank/DDBJ whole genome shotgun (WGS) entry which is preliminary data.</text>
</comment>
<feature type="chain" id="PRO_5046699723" evidence="3">
    <location>
        <begin position="21"/>
        <end position="209"/>
    </location>
</feature>
<keyword evidence="3" id="KW-0732">Signal</keyword>
<dbReference type="RefSeq" id="WP_209138484.1">
    <property type="nucleotide sequence ID" value="NZ_JAGHKO010000001.1"/>
</dbReference>
<dbReference type="PROSITE" id="PS51257">
    <property type="entry name" value="PROKAR_LIPOPROTEIN"/>
    <property type="match status" value="1"/>
</dbReference>
<proteinExistence type="predicted"/>
<evidence type="ECO:0000313" key="5">
    <source>
        <dbReference type="Proteomes" id="UP000677244"/>
    </source>
</evidence>
<evidence type="ECO:0000256" key="1">
    <source>
        <dbReference type="SAM" id="Coils"/>
    </source>
</evidence>
<feature type="signal peptide" evidence="3">
    <location>
        <begin position="1"/>
        <end position="20"/>
    </location>
</feature>
<feature type="compositionally biased region" description="Basic and acidic residues" evidence="2">
    <location>
        <begin position="157"/>
        <end position="181"/>
    </location>
</feature>
<evidence type="ECO:0000256" key="2">
    <source>
        <dbReference type="SAM" id="MobiDB-lite"/>
    </source>
</evidence>
<feature type="region of interest" description="Disordered" evidence="2">
    <location>
        <begin position="157"/>
        <end position="188"/>
    </location>
</feature>
<accession>A0ABS3YSN3</accession>
<evidence type="ECO:0000256" key="3">
    <source>
        <dbReference type="SAM" id="SignalP"/>
    </source>
</evidence>
<organism evidence="4 5">
    <name type="scientific">Niastella soli</name>
    <dbReference type="NCBI Taxonomy" id="2821487"/>
    <lineage>
        <taxon>Bacteria</taxon>
        <taxon>Pseudomonadati</taxon>
        <taxon>Bacteroidota</taxon>
        <taxon>Chitinophagia</taxon>
        <taxon>Chitinophagales</taxon>
        <taxon>Chitinophagaceae</taxon>
        <taxon>Niastella</taxon>
    </lineage>
</organism>
<protein>
    <submittedName>
        <fullName evidence="4">Spy/CpxP family protein refolding chaperone</fullName>
    </submittedName>
</protein>
<feature type="coiled-coil region" evidence="1">
    <location>
        <begin position="36"/>
        <end position="73"/>
    </location>
</feature>
<name>A0ABS3YSN3_9BACT</name>
<gene>
    <name evidence="4" type="ORF">J7I42_09225</name>
</gene>